<dbReference type="EMBL" id="MW117965">
    <property type="protein sequence ID" value="QPB08037.1"/>
    <property type="molecule type" value="Genomic_DNA"/>
</dbReference>
<evidence type="ECO:0000313" key="3">
    <source>
        <dbReference type="EMBL" id="QPB08037.1"/>
    </source>
</evidence>
<feature type="domain" description="SHSP" evidence="2">
    <location>
        <begin position="32"/>
        <end position="143"/>
    </location>
</feature>
<dbReference type="InterPro" id="IPR002068">
    <property type="entry name" value="A-crystallin/Hsp20_dom"/>
</dbReference>
<protein>
    <submittedName>
        <fullName evidence="3">Heat shock protein</fullName>
    </submittedName>
</protein>
<dbReference type="PANTHER" id="PTHR47062:SF1">
    <property type="entry name" value="SMALL HEAT SHOCK PROTEIN IBPA"/>
    <property type="match status" value="1"/>
</dbReference>
<dbReference type="Pfam" id="PF00011">
    <property type="entry name" value="HSP20"/>
    <property type="match status" value="1"/>
</dbReference>
<dbReference type="InterPro" id="IPR008978">
    <property type="entry name" value="HSP20-like_chaperone"/>
</dbReference>
<sequence>MITTSTLDSFWKDYVPHAVGLDDVFHRLDSMTQHNVKYPPYNLIKHDNSNYEIEIALAGFKQDEIEVSTESNILRVASKTKNTDTERKYLHQGLSKRAFNSSWQMGDDVRVSSVNFEDGLLTISLMKIIPEHQKKTVYEIKRAEINAYLEEPSY</sequence>
<dbReference type="Gene3D" id="2.60.40.790">
    <property type="match status" value="1"/>
</dbReference>
<evidence type="ECO:0000256" key="1">
    <source>
        <dbReference type="ARBA" id="ARBA00023016"/>
    </source>
</evidence>
<dbReference type="Proteomes" id="UP000663144">
    <property type="component" value="Segment"/>
</dbReference>
<dbReference type="KEGG" id="vg:77946733"/>
<evidence type="ECO:0000259" key="2">
    <source>
        <dbReference type="PROSITE" id="PS01031"/>
    </source>
</evidence>
<dbReference type="InterPro" id="IPR037913">
    <property type="entry name" value="ACD_IbpA/B"/>
</dbReference>
<dbReference type="GeneID" id="77946733"/>
<organism evidence="3 4">
    <name type="scientific">Synechococcus phage S-H38</name>
    <dbReference type="NCBI Taxonomy" id="2783673"/>
    <lineage>
        <taxon>Viruses</taxon>
        <taxon>Duplodnaviria</taxon>
        <taxon>Heunggongvirae</taxon>
        <taxon>Uroviricota</taxon>
        <taxon>Caudoviricetes</taxon>
        <taxon>Pantevenvirales</taxon>
        <taxon>Kyanoviridae</taxon>
        <taxon>Yellowseavirus</taxon>
        <taxon>Yellowseavirus thirtyeight</taxon>
    </lineage>
</organism>
<dbReference type="PROSITE" id="PS01031">
    <property type="entry name" value="SHSP"/>
    <property type="match status" value="1"/>
</dbReference>
<evidence type="ECO:0000313" key="4">
    <source>
        <dbReference type="Proteomes" id="UP000663144"/>
    </source>
</evidence>
<reference evidence="3" key="1">
    <citation type="submission" date="2020-10" db="EMBL/GenBank/DDBJ databases">
        <title>The Isolation and Genome Sequence of a Novel Cyanophage S-H38 from the Yellow Sea, China.</title>
        <authorList>
            <person name="Jiang T."/>
        </authorList>
    </citation>
    <scope>NUCLEOTIDE SEQUENCE</scope>
</reference>
<dbReference type="RefSeq" id="YP_010670528.1">
    <property type="nucleotide sequence ID" value="NC_070964.1"/>
</dbReference>
<dbReference type="PANTHER" id="PTHR47062">
    <property type="match status" value="1"/>
</dbReference>
<dbReference type="CDD" id="cd06470">
    <property type="entry name" value="ACD_IbpA-B_like"/>
    <property type="match status" value="1"/>
</dbReference>
<keyword evidence="4" id="KW-1185">Reference proteome</keyword>
<proteinExistence type="predicted"/>
<accession>A0A873WA29</accession>
<name>A0A873WA29_9CAUD</name>
<keyword evidence="1 3" id="KW-0346">Stress response</keyword>
<dbReference type="SUPFAM" id="SSF49764">
    <property type="entry name" value="HSP20-like chaperones"/>
    <property type="match status" value="1"/>
</dbReference>